<keyword evidence="3" id="KW-1185">Reference proteome</keyword>
<evidence type="ECO:0000313" key="3">
    <source>
        <dbReference type="Proteomes" id="UP000829364"/>
    </source>
</evidence>
<protein>
    <submittedName>
        <fullName evidence="2">Uncharacterized protein</fullName>
    </submittedName>
</protein>
<dbReference type="AlphaFoldDB" id="A0A9Q8QNG9"/>
<dbReference type="EMBL" id="CP086364">
    <property type="protein sequence ID" value="UNI24444.1"/>
    <property type="molecule type" value="Genomic_DNA"/>
</dbReference>
<feature type="region of interest" description="Disordered" evidence="1">
    <location>
        <begin position="92"/>
        <end position="114"/>
    </location>
</feature>
<gene>
    <name evidence="2" type="ORF">JDV02_010187</name>
</gene>
<dbReference type="Proteomes" id="UP000829364">
    <property type="component" value="Chromosome 11"/>
</dbReference>
<dbReference type="KEGG" id="ptkz:JDV02_010187"/>
<organism evidence="2 3">
    <name type="scientific">Purpureocillium takamizusanense</name>
    <dbReference type="NCBI Taxonomy" id="2060973"/>
    <lineage>
        <taxon>Eukaryota</taxon>
        <taxon>Fungi</taxon>
        <taxon>Dikarya</taxon>
        <taxon>Ascomycota</taxon>
        <taxon>Pezizomycotina</taxon>
        <taxon>Sordariomycetes</taxon>
        <taxon>Hypocreomycetidae</taxon>
        <taxon>Hypocreales</taxon>
        <taxon>Ophiocordycipitaceae</taxon>
        <taxon>Purpureocillium</taxon>
    </lineage>
</organism>
<evidence type="ECO:0000313" key="2">
    <source>
        <dbReference type="EMBL" id="UNI24444.1"/>
    </source>
</evidence>
<accession>A0A9Q8QNG9</accession>
<reference evidence="2" key="1">
    <citation type="submission" date="2021-11" db="EMBL/GenBank/DDBJ databases">
        <title>Purpureocillium_takamizusanense_genome.</title>
        <authorList>
            <person name="Nguyen N.-H."/>
        </authorList>
    </citation>
    <scope>NUCLEOTIDE SEQUENCE</scope>
    <source>
        <strain evidence="2">PT3</strain>
    </source>
</reference>
<name>A0A9Q8QNG9_9HYPO</name>
<proteinExistence type="predicted"/>
<evidence type="ECO:0000256" key="1">
    <source>
        <dbReference type="SAM" id="MobiDB-lite"/>
    </source>
</evidence>
<dbReference type="GeneID" id="72072132"/>
<dbReference type="RefSeq" id="XP_047847925.1">
    <property type="nucleotide sequence ID" value="XM_047991912.1"/>
</dbReference>
<sequence>MAVTYPAWTKHVLASVSRRIFLAPSMEPGTGCTSFVDPNWGVVSEPVLDEPEPNSADISSKITAGAATAWQGNTLRPHDAPSLDHMEPLFAALRGPDRQTPNCLDARRRCNSSR</sequence>